<gene>
    <name evidence="1" type="ORF">DKK70_16470</name>
</gene>
<proteinExistence type="predicted"/>
<dbReference type="RefSeq" id="WP_110434948.1">
    <property type="nucleotide sequence ID" value="NZ_QGLR01000026.1"/>
</dbReference>
<evidence type="ECO:0000313" key="1">
    <source>
        <dbReference type="EMBL" id="PXZ03142.1"/>
    </source>
</evidence>
<sequence length="255" mass="29476">MQFWKKLLSKNKKLDQFGAHQEKQTLETLIEQYVGLAFEKQMDLDGVINDKPWQIDMLKQQLVFGNDLYCSFQLLGSFSHLSETWLWAWGNEQADLPKNVIEQSLELKKFGEENNIDLFKFPKFDATKEDLHPLGIIASGMFNSSGYYVGNYGQGTLVLTFNNDYIDQIHQEKDTHYRVASVISQYIAGFEVNHYAAIKYYLLAKDYQITFDDGLKLIATKGEKQISAEFDDSLRLRNLDTSCDDSDFIKTKDKN</sequence>
<dbReference type="Proteomes" id="UP000247932">
    <property type="component" value="Unassembled WGS sequence"/>
</dbReference>
<name>A0A2V4E465_9GAMM</name>
<dbReference type="AlphaFoldDB" id="A0A2V4E465"/>
<protein>
    <submittedName>
        <fullName evidence="1">Uncharacterized protein</fullName>
    </submittedName>
</protein>
<comment type="caution">
    <text evidence="1">The sequence shown here is derived from an EMBL/GenBank/DDBJ whole genome shotgun (WGS) entry which is preliminary data.</text>
</comment>
<dbReference type="InterPro" id="IPR049249">
    <property type="entry name" value="DUF6882"/>
</dbReference>
<dbReference type="Pfam" id="PF21813">
    <property type="entry name" value="DUF6882"/>
    <property type="match status" value="1"/>
</dbReference>
<reference evidence="1 2" key="1">
    <citation type="submission" date="2018-05" db="EMBL/GenBank/DDBJ databases">
        <title>Reference genomes for bee gut microbiota database.</title>
        <authorList>
            <person name="Ellegaard K.M."/>
        </authorList>
    </citation>
    <scope>NUCLEOTIDE SEQUENCE [LARGE SCALE GENOMIC DNA]</scope>
    <source>
        <strain evidence="1 2">ESL0182</strain>
    </source>
</reference>
<evidence type="ECO:0000313" key="2">
    <source>
        <dbReference type="Proteomes" id="UP000247932"/>
    </source>
</evidence>
<dbReference type="EMBL" id="QGLR01000026">
    <property type="protein sequence ID" value="PXZ03142.1"/>
    <property type="molecule type" value="Genomic_DNA"/>
</dbReference>
<dbReference type="OrthoDB" id="5674923at2"/>
<accession>A0A2V4E465</accession>
<organism evidence="1 2">
    <name type="scientific">Gilliamella apicola</name>
    <dbReference type="NCBI Taxonomy" id="1196095"/>
    <lineage>
        <taxon>Bacteria</taxon>
        <taxon>Pseudomonadati</taxon>
        <taxon>Pseudomonadota</taxon>
        <taxon>Gammaproteobacteria</taxon>
        <taxon>Orbales</taxon>
        <taxon>Orbaceae</taxon>
        <taxon>Gilliamella</taxon>
    </lineage>
</organism>
<keyword evidence="2" id="KW-1185">Reference proteome</keyword>